<dbReference type="Proteomes" id="UP000476411">
    <property type="component" value="Chromosome"/>
</dbReference>
<reference evidence="1 2" key="1">
    <citation type="submission" date="2020-01" db="EMBL/GenBank/DDBJ databases">
        <title>Complete genome sequence of Chitinophaga sp. H33E-04 isolated from quinoa roots.</title>
        <authorList>
            <person name="Weon H.-Y."/>
            <person name="Lee S.A."/>
        </authorList>
    </citation>
    <scope>NUCLEOTIDE SEQUENCE [LARGE SCALE GENOMIC DNA]</scope>
    <source>
        <strain evidence="1 2">H33E-04</strain>
    </source>
</reference>
<evidence type="ECO:0008006" key="3">
    <source>
        <dbReference type="Google" id="ProtNLM"/>
    </source>
</evidence>
<keyword evidence="2" id="KW-1185">Reference proteome</keyword>
<dbReference type="Pfam" id="PF10071">
    <property type="entry name" value="DUF2310"/>
    <property type="match status" value="1"/>
</dbReference>
<sequence>MFIFQILFQTSALPKEHMDSFLDDADFYIRSLRSNGQLISQNDVFLFQENTVSLHVQCLRRDSLDKRYNNDYVNQWIYTLMDRYGVAVTSSYVGEHPVPVPTADLDTSNSLILFSGILPPVRSGDTFDPIPLYALPYTHIRNKSFEDIHSWANTYDEIYNLWFRGSLGDQAFHDYLSGIESSLTTKGREICTRLEELTGKPSYYHLFNYNNNVMENACPSCGGEWRLAEKKISSVDLQCDPCRLVSLLSKD</sequence>
<dbReference type="EMBL" id="CP048113">
    <property type="protein sequence ID" value="QHS58311.1"/>
    <property type="molecule type" value="Genomic_DNA"/>
</dbReference>
<dbReference type="InterPro" id="IPR016908">
    <property type="entry name" value="UCP029037"/>
</dbReference>
<name>A0A6B9Z9S4_9BACT</name>
<organism evidence="1 2">
    <name type="scientific">Chitinophaga agri</name>
    <dbReference type="NCBI Taxonomy" id="2703787"/>
    <lineage>
        <taxon>Bacteria</taxon>
        <taxon>Pseudomonadati</taxon>
        <taxon>Bacteroidota</taxon>
        <taxon>Chitinophagia</taxon>
        <taxon>Chitinophagales</taxon>
        <taxon>Chitinophagaceae</taxon>
        <taxon>Chitinophaga</taxon>
    </lineage>
</organism>
<dbReference type="KEGG" id="chih:GWR21_01490"/>
<gene>
    <name evidence="1" type="ORF">GWR21_01490</name>
</gene>
<protein>
    <recommendedName>
        <fullName evidence="3">Nucleic acid-binding protein</fullName>
    </recommendedName>
</protein>
<dbReference type="AlphaFoldDB" id="A0A6B9Z9S4"/>
<evidence type="ECO:0000313" key="2">
    <source>
        <dbReference type="Proteomes" id="UP000476411"/>
    </source>
</evidence>
<proteinExistence type="predicted"/>
<dbReference type="RefSeq" id="WP_162330016.1">
    <property type="nucleotide sequence ID" value="NZ_CP048113.1"/>
</dbReference>
<accession>A0A6B9Z9S4</accession>
<evidence type="ECO:0000313" key="1">
    <source>
        <dbReference type="EMBL" id="QHS58311.1"/>
    </source>
</evidence>